<dbReference type="HOGENOM" id="CLU_3024764_0_0_7"/>
<reference evidence="1 2" key="2">
    <citation type="submission" date="2008-10" db="EMBL/GenBank/DDBJ databases">
        <authorList>
            <person name="Fulton L."/>
            <person name="Clifton S."/>
            <person name="Fulton B."/>
            <person name="Xu J."/>
            <person name="Minx P."/>
            <person name="Pepin K.H."/>
            <person name="Johnson M."/>
            <person name="Bhonagiri V."/>
            <person name="Nash W.E."/>
            <person name="Mardis E.R."/>
            <person name="Wilson R.K."/>
        </authorList>
    </citation>
    <scope>NUCLEOTIDE SEQUENCE [LARGE SCALE GENOMIC DNA]</scope>
    <source>
        <strain evidence="1 2">ATCC 29098</strain>
    </source>
</reference>
<organism evidence="1 2">
    <name type="scientific">Desulfovibrio piger ATCC 29098</name>
    <dbReference type="NCBI Taxonomy" id="411464"/>
    <lineage>
        <taxon>Bacteria</taxon>
        <taxon>Pseudomonadati</taxon>
        <taxon>Thermodesulfobacteriota</taxon>
        <taxon>Desulfovibrionia</taxon>
        <taxon>Desulfovibrionales</taxon>
        <taxon>Desulfovibrionaceae</taxon>
        <taxon>Desulfovibrio</taxon>
    </lineage>
</organism>
<accession>B6WV49</accession>
<sequence>MPAAFCIVQRVRPFGPGRCRYTKAFPGALIKGGRIFSSEKIKRARETNSRRRVCF</sequence>
<evidence type="ECO:0000313" key="1">
    <source>
        <dbReference type="EMBL" id="EEB33098.1"/>
    </source>
</evidence>
<protein>
    <submittedName>
        <fullName evidence="1">Uncharacterized protein</fullName>
    </submittedName>
</protein>
<comment type="caution">
    <text evidence="1">The sequence shown here is derived from an EMBL/GenBank/DDBJ whole genome shotgun (WGS) entry which is preliminary data.</text>
</comment>
<proteinExistence type="predicted"/>
<dbReference type="Proteomes" id="UP000003676">
    <property type="component" value="Unassembled WGS sequence"/>
</dbReference>
<gene>
    <name evidence="1" type="ORF">DESPIG_01965</name>
</gene>
<dbReference type="AlphaFoldDB" id="B6WV49"/>
<evidence type="ECO:0000313" key="2">
    <source>
        <dbReference type="Proteomes" id="UP000003676"/>
    </source>
</evidence>
<reference evidence="1 2" key="1">
    <citation type="submission" date="2008-10" db="EMBL/GenBank/DDBJ databases">
        <title>Draft genome sequence of Desulvovibrio piger (ATCC 29098).</title>
        <authorList>
            <person name="Sudarsanam P."/>
            <person name="Ley R."/>
            <person name="Guruge J."/>
            <person name="Turnbaugh P.J."/>
            <person name="Mahowald M."/>
            <person name="Liep D."/>
            <person name="Gordon J."/>
        </authorList>
    </citation>
    <scope>NUCLEOTIDE SEQUENCE [LARGE SCALE GENOMIC DNA]</scope>
    <source>
        <strain evidence="1 2">ATCC 29098</strain>
    </source>
</reference>
<dbReference type="EMBL" id="ABXU01000061">
    <property type="protein sequence ID" value="EEB33098.1"/>
    <property type="molecule type" value="Genomic_DNA"/>
</dbReference>
<name>B6WV49_9BACT</name>